<evidence type="ECO:0000313" key="1">
    <source>
        <dbReference type="Proteomes" id="UP000887579"/>
    </source>
</evidence>
<organism evidence="1 2">
    <name type="scientific">Panagrolaimus sp. ES5</name>
    <dbReference type="NCBI Taxonomy" id="591445"/>
    <lineage>
        <taxon>Eukaryota</taxon>
        <taxon>Metazoa</taxon>
        <taxon>Ecdysozoa</taxon>
        <taxon>Nematoda</taxon>
        <taxon>Chromadorea</taxon>
        <taxon>Rhabditida</taxon>
        <taxon>Tylenchina</taxon>
        <taxon>Panagrolaimomorpha</taxon>
        <taxon>Panagrolaimoidea</taxon>
        <taxon>Panagrolaimidae</taxon>
        <taxon>Panagrolaimus</taxon>
    </lineage>
</organism>
<dbReference type="Proteomes" id="UP000887579">
    <property type="component" value="Unplaced"/>
</dbReference>
<protein>
    <submittedName>
        <fullName evidence="2">Uncharacterized protein</fullName>
    </submittedName>
</protein>
<dbReference type="WBParaSite" id="ES5_v2.g27574.t1">
    <property type="protein sequence ID" value="ES5_v2.g27574.t1"/>
    <property type="gene ID" value="ES5_v2.g27574"/>
</dbReference>
<proteinExistence type="predicted"/>
<sequence length="52" mass="5952">MFYRYTPLLNVNVSNFLRAYLDPYIIQKGASADINDLNAVVNCTNGIEWILN</sequence>
<accession>A0AC34GD92</accession>
<name>A0AC34GD92_9BILA</name>
<evidence type="ECO:0000313" key="2">
    <source>
        <dbReference type="WBParaSite" id="ES5_v2.g27574.t1"/>
    </source>
</evidence>
<reference evidence="2" key="1">
    <citation type="submission" date="2022-11" db="UniProtKB">
        <authorList>
            <consortium name="WormBaseParasite"/>
        </authorList>
    </citation>
    <scope>IDENTIFICATION</scope>
</reference>